<evidence type="ECO:0000313" key="13">
    <source>
        <dbReference type="Proteomes" id="UP001223420"/>
    </source>
</evidence>
<evidence type="ECO:0000256" key="6">
    <source>
        <dbReference type="ARBA" id="ARBA00022603"/>
    </source>
</evidence>
<evidence type="ECO:0000256" key="2">
    <source>
        <dbReference type="ARBA" id="ARBA00005369"/>
    </source>
</evidence>
<comment type="subcellular location">
    <subcellularLocation>
        <location evidence="1">Cytoplasm</location>
    </subcellularLocation>
</comment>
<dbReference type="PANTHER" id="PTHR11579">
    <property type="entry name" value="PROTEIN-L-ISOASPARTATE O-METHYLTRANSFERASE"/>
    <property type="match status" value="1"/>
</dbReference>
<comment type="caution">
    <text evidence="12">The sequence shown here is derived from an EMBL/GenBank/DDBJ whole genome shotgun (WGS) entry which is preliminary data.</text>
</comment>
<evidence type="ECO:0000256" key="7">
    <source>
        <dbReference type="ARBA" id="ARBA00022679"/>
    </source>
</evidence>
<gene>
    <name evidence="12" type="ORF">QO001_001149</name>
</gene>
<protein>
    <recommendedName>
        <fullName evidence="4">Protein-L-isoaspartate O-methyltransferase</fullName>
        <ecNumber evidence="3">2.1.1.77</ecNumber>
    </recommendedName>
    <alternativeName>
        <fullName evidence="11">L-isoaspartyl protein carboxyl methyltransferase</fullName>
    </alternativeName>
    <alternativeName>
        <fullName evidence="9">Protein L-isoaspartyl methyltransferase</fullName>
    </alternativeName>
    <alternativeName>
        <fullName evidence="10">Protein-beta-aspartate methyltransferase</fullName>
    </alternativeName>
</protein>
<evidence type="ECO:0000256" key="9">
    <source>
        <dbReference type="ARBA" id="ARBA00030757"/>
    </source>
</evidence>
<dbReference type="AlphaFoldDB" id="A0AAJ1TKC7"/>
<keyword evidence="6 12" id="KW-0489">Methyltransferase</keyword>
<keyword evidence="8" id="KW-0949">S-adenosyl-L-methionine</keyword>
<evidence type="ECO:0000256" key="11">
    <source>
        <dbReference type="ARBA" id="ARBA00031350"/>
    </source>
</evidence>
<dbReference type="GO" id="GO:0005737">
    <property type="term" value="C:cytoplasm"/>
    <property type="evidence" value="ECO:0007669"/>
    <property type="project" value="UniProtKB-SubCell"/>
</dbReference>
<dbReference type="Gene3D" id="3.40.50.150">
    <property type="entry name" value="Vaccinia Virus protein VP39"/>
    <property type="match status" value="1"/>
</dbReference>
<reference evidence="12" key="1">
    <citation type="submission" date="2023-07" db="EMBL/GenBank/DDBJ databases">
        <title>Genomic Encyclopedia of Type Strains, Phase IV (KMG-IV): sequencing the most valuable type-strain genomes for metagenomic binning, comparative biology and taxonomic classification.</title>
        <authorList>
            <person name="Goeker M."/>
        </authorList>
    </citation>
    <scope>NUCLEOTIDE SEQUENCE</scope>
    <source>
        <strain evidence="12">DSM 19569</strain>
    </source>
</reference>
<dbReference type="Pfam" id="PF01135">
    <property type="entry name" value="PCMT"/>
    <property type="match status" value="1"/>
</dbReference>
<dbReference type="CDD" id="cd02440">
    <property type="entry name" value="AdoMet_MTases"/>
    <property type="match status" value="1"/>
</dbReference>
<name>A0AAJ1TKC7_9HYPH</name>
<proteinExistence type="inferred from homology"/>
<dbReference type="InterPro" id="IPR029063">
    <property type="entry name" value="SAM-dependent_MTases_sf"/>
</dbReference>
<evidence type="ECO:0000256" key="5">
    <source>
        <dbReference type="ARBA" id="ARBA00022490"/>
    </source>
</evidence>
<dbReference type="GO" id="GO:0032259">
    <property type="term" value="P:methylation"/>
    <property type="evidence" value="ECO:0007669"/>
    <property type="project" value="UniProtKB-KW"/>
</dbReference>
<comment type="similarity">
    <text evidence="2">Belongs to the methyltransferase superfamily. L-isoaspartyl/D-aspartyl protein methyltransferase family.</text>
</comment>
<evidence type="ECO:0000256" key="3">
    <source>
        <dbReference type="ARBA" id="ARBA00011890"/>
    </source>
</evidence>
<sequence>MADRAGSDARSVKLRGFYASLVAGQSAAADGRIEEAFAAVPREPFAGPGPWSILAANVWRSRDRGSPYVTTPDDDPAFLYQDVLVALDAARSINIGQPSLHALCLDALAPQPGETAIQVGTGSGYYTALLAHLVGPEGQVHGFEIDPGLAERTARNLAPWPWARVEARSGASDGLPQADAIYVNAGAPRPARAWLDALRPDGRLLFPLQPRYGRGGMLLIRKVAGAAAWPARFVSPSVFIPLQGLPEADTEGLSEAFARGPLMAVRAIRFGEKPDASCWYDGGDWWLSTRAP</sequence>
<dbReference type="SUPFAM" id="SSF53335">
    <property type="entry name" value="S-adenosyl-L-methionine-dependent methyltransferases"/>
    <property type="match status" value="1"/>
</dbReference>
<dbReference type="PANTHER" id="PTHR11579:SF0">
    <property type="entry name" value="PROTEIN-L-ISOASPARTATE(D-ASPARTATE) O-METHYLTRANSFERASE"/>
    <property type="match status" value="1"/>
</dbReference>
<keyword evidence="5" id="KW-0963">Cytoplasm</keyword>
<dbReference type="Proteomes" id="UP001223420">
    <property type="component" value="Unassembled WGS sequence"/>
</dbReference>
<accession>A0AAJ1TKC7</accession>
<evidence type="ECO:0000256" key="10">
    <source>
        <dbReference type="ARBA" id="ARBA00031323"/>
    </source>
</evidence>
<dbReference type="RefSeq" id="WP_230365644.1">
    <property type="nucleotide sequence ID" value="NZ_JAJALK010000003.1"/>
</dbReference>
<dbReference type="EMBL" id="JAUSWL010000002">
    <property type="protein sequence ID" value="MDQ0542231.1"/>
    <property type="molecule type" value="Genomic_DNA"/>
</dbReference>
<keyword evidence="7 12" id="KW-0808">Transferase</keyword>
<organism evidence="12 13">
    <name type="scientific">Methylobacterium brachiatum</name>
    <dbReference type="NCBI Taxonomy" id="269660"/>
    <lineage>
        <taxon>Bacteria</taxon>
        <taxon>Pseudomonadati</taxon>
        <taxon>Pseudomonadota</taxon>
        <taxon>Alphaproteobacteria</taxon>
        <taxon>Hyphomicrobiales</taxon>
        <taxon>Methylobacteriaceae</taxon>
        <taxon>Methylobacterium</taxon>
    </lineage>
</organism>
<dbReference type="InterPro" id="IPR000682">
    <property type="entry name" value="PCMT"/>
</dbReference>
<evidence type="ECO:0000313" key="12">
    <source>
        <dbReference type="EMBL" id="MDQ0542231.1"/>
    </source>
</evidence>
<evidence type="ECO:0000256" key="4">
    <source>
        <dbReference type="ARBA" id="ARBA00013346"/>
    </source>
</evidence>
<dbReference type="EC" id="2.1.1.77" evidence="3"/>
<evidence type="ECO:0000256" key="1">
    <source>
        <dbReference type="ARBA" id="ARBA00004496"/>
    </source>
</evidence>
<dbReference type="GO" id="GO:0004719">
    <property type="term" value="F:protein-L-isoaspartate (D-aspartate) O-methyltransferase activity"/>
    <property type="evidence" value="ECO:0007669"/>
    <property type="project" value="UniProtKB-EC"/>
</dbReference>
<evidence type="ECO:0000256" key="8">
    <source>
        <dbReference type="ARBA" id="ARBA00022691"/>
    </source>
</evidence>